<dbReference type="EC" id="2.4.1.-" evidence="11"/>
<comment type="subcellular location">
    <subcellularLocation>
        <location evidence="1 11">Golgi apparatus membrane</location>
        <topology evidence="1 11">Single-pass type II membrane protein</topology>
    </subcellularLocation>
</comment>
<evidence type="ECO:0000256" key="6">
    <source>
        <dbReference type="ARBA" id="ARBA00022968"/>
    </source>
</evidence>
<dbReference type="EnsemblMetazoa" id="LLOJ004571-RA">
    <property type="protein sequence ID" value="LLOJ004571-PA"/>
    <property type="gene ID" value="LLOJ004571"/>
</dbReference>
<sequence length="335" mass="38265">MVSSYTFSAEQFEEDLGELTSWLQMLSVPIFKIEGNVLAGDLYPSGFSDPNAMLCPEMGTILKALILITSAPNHGEKRQSIRRTWGEIAQRSDVALAFVIGATYNGSLDYELEQESSIHGDLIRGNFIDSYRNLTLKTLAMLEWTLTYCPMTPYLLKTDDDMFINTERLLNFLEAHREDRRKIFGRIAKNSQPHRNSDSKWYLPEESYRYLVYPDFAAGPIYLLTGDILVDLYQTALKTPFLWLEDVFLTGFVAEELKIPREDIGKVKNRADVKRILPCSLAKLVAIHEVTTAEQAEFWKSFRKCNKTEEELFGLGQDENISDVNLALGYGVRHF</sequence>
<evidence type="ECO:0000313" key="14">
    <source>
        <dbReference type="Proteomes" id="UP000092461"/>
    </source>
</evidence>
<evidence type="ECO:0000256" key="4">
    <source>
        <dbReference type="ARBA" id="ARBA00022679"/>
    </source>
</evidence>
<reference evidence="12" key="2">
    <citation type="journal article" date="2020" name="BMC">
        <title>Leishmania infection induces a limited differential gene expression in the sand fly midgut.</title>
        <authorList>
            <person name="Coutinho-Abreu I.V."/>
            <person name="Serafim T.D."/>
            <person name="Meneses C."/>
            <person name="Kamhawi S."/>
            <person name="Oliveira F."/>
            <person name="Valenzuela J.G."/>
        </authorList>
    </citation>
    <scope>NUCLEOTIDE SEQUENCE</scope>
    <source>
        <strain evidence="12">Jacobina</strain>
        <tissue evidence="12">Midgut</tissue>
    </source>
</reference>
<keyword evidence="7" id="KW-1133">Transmembrane helix</keyword>
<dbReference type="GO" id="GO:0016758">
    <property type="term" value="F:hexosyltransferase activity"/>
    <property type="evidence" value="ECO:0007669"/>
    <property type="project" value="InterPro"/>
</dbReference>
<dbReference type="Gene3D" id="3.90.550.50">
    <property type="match status" value="1"/>
</dbReference>
<evidence type="ECO:0000313" key="13">
    <source>
        <dbReference type="EnsemblMetazoa" id="LLOJ004571-PA"/>
    </source>
</evidence>
<evidence type="ECO:0000313" key="12">
    <source>
        <dbReference type="EMBL" id="MBC1169675.1"/>
    </source>
</evidence>
<organism evidence="13 14">
    <name type="scientific">Lutzomyia longipalpis</name>
    <name type="common">Sand fly</name>
    <dbReference type="NCBI Taxonomy" id="7200"/>
    <lineage>
        <taxon>Eukaryota</taxon>
        <taxon>Metazoa</taxon>
        <taxon>Ecdysozoa</taxon>
        <taxon>Arthropoda</taxon>
        <taxon>Hexapoda</taxon>
        <taxon>Insecta</taxon>
        <taxon>Pterygota</taxon>
        <taxon>Neoptera</taxon>
        <taxon>Endopterygota</taxon>
        <taxon>Diptera</taxon>
        <taxon>Nematocera</taxon>
        <taxon>Psychodoidea</taxon>
        <taxon>Psychodidae</taxon>
        <taxon>Lutzomyia</taxon>
        <taxon>Lutzomyia</taxon>
    </lineage>
</organism>
<dbReference type="GO" id="GO:0000139">
    <property type="term" value="C:Golgi membrane"/>
    <property type="evidence" value="ECO:0007669"/>
    <property type="project" value="UniProtKB-SubCell"/>
</dbReference>
<evidence type="ECO:0000256" key="10">
    <source>
        <dbReference type="ARBA" id="ARBA00023180"/>
    </source>
</evidence>
<keyword evidence="6" id="KW-0735">Signal-anchor</keyword>
<keyword evidence="4 12" id="KW-0808">Transferase</keyword>
<dbReference type="EMBL" id="AJWK01014245">
    <property type="status" value="NOT_ANNOTATED_CDS"/>
    <property type="molecule type" value="Genomic_DNA"/>
</dbReference>
<dbReference type="InterPro" id="IPR002659">
    <property type="entry name" value="Glyco_trans_31"/>
</dbReference>
<name>A0A1B0GIK7_LUTLO</name>
<evidence type="ECO:0000256" key="9">
    <source>
        <dbReference type="ARBA" id="ARBA00023136"/>
    </source>
</evidence>
<dbReference type="VEuPathDB" id="VectorBase:LLONM1_005011"/>
<dbReference type="EMBL" id="AJWK01014246">
    <property type="status" value="NOT_ANNOTATED_CDS"/>
    <property type="molecule type" value="Genomic_DNA"/>
</dbReference>
<dbReference type="AlphaFoldDB" id="A0A1B0GIK7"/>
<evidence type="ECO:0000256" key="1">
    <source>
        <dbReference type="ARBA" id="ARBA00004323"/>
    </source>
</evidence>
<dbReference type="Pfam" id="PF01762">
    <property type="entry name" value="Galactosyl_T"/>
    <property type="match status" value="1"/>
</dbReference>
<protein>
    <recommendedName>
        <fullName evidence="11">Hexosyltransferase</fullName>
        <ecNumber evidence="11">2.4.1.-</ecNumber>
    </recommendedName>
</protein>
<dbReference type="FunFam" id="3.90.550.50:FF:000001">
    <property type="entry name" value="Hexosyltransferase"/>
    <property type="match status" value="1"/>
</dbReference>
<accession>A0A1B0GIK7</accession>
<keyword evidence="8 11" id="KW-0333">Golgi apparatus</keyword>
<reference evidence="14" key="1">
    <citation type="submission" date="2012-05" db="EMBL/GenBank/DDBJ databases">
        <title>Whole Genome Assembly of Lutzomyia longipalpis.</title>
        <authorList>
            <person name="Richards S."/>
            <person name="Qu C."/>
            <person name="Dillon R."/>
            <person name="Worley K."/>
            <person name="Scherer S."/>
            <person name="Batterton M."/>
            <person name="Taylor A."/>
            <person name="Hawes A."/>
            <person name="Hernandez B."/>
            <person name="Kovar C."/>
            <person name="Mandapat C."/>
            <person name="Pham C."/>
            <person name="Qu C."/>
            <person name="Jing C."/>
            <person name="Bess C."/>
            <person name="Bandaranaike D."/>
            <person name="Ngo D."/>
            <person name="Ongeri F."/>
            <person name="Arias F."/>
            <person name="Lara F."/>
            <person name="Weissenberger G."/>
            <person name="Kamau G."/>
            <person name="Han H."/>
            <person name="Shen H."/>
            <person name="Dinh H."/>
            <person name="Khalil I."/>
            <person name="Jones J."/>
            <person name="Shafer J."/>
            <person name="Jayaseelan J."/>
            <person name="Quiroz J."/>
            <person name="Blankenburg K."/>
            <person name="Nguyen L."/>
            <person name="Jackson L."/>
            <person name="Francisco L."/>
            <person name="Tang L.-Y."/>
            <person name="Pu L.-L."/>
            <person name="Perales L."/>
            <person name="Lorensuhewa L."/>
            <person name="Munidasa M."/>
            <person name="Coyle M."/>
            <person name="Taylor M."/>
            <person name="Puazo M."/>
            <person name="Firestine M."/>
            <person name="Scheel M."/>
            <person name="Javaid M."/>
            <person name="Wang M."/>
            <person name="Li M."/>
            <person name="Tabassum N."/>
            <person name="Saada N."/>
            <person name="Osuji N."/>
            <person name="Aqrawi P."/>
            <person name="Fu Q."/>
            <person name="Thornton R."/>
            <person name="Raj R."/>
            <person name="Goodspeed R."/>
            <person name="Mata R."/>
            <person name="Najjar R."/>
            <person name="Gubbala S."/>
            <person name="Lee S."/>
            <person name="Denson S."/>
            <person name="Patil S."/>
            <person name="Macmil S."/>
            <person name="Qi S."/>
            <person name="Matskevitch T."/>
            <person name="Palculict T."/>
            <person name="Mathew T."/>
            <person name="Vee V."/>
            <person name="Velamala V."/>
            <person name="Korchina V."/>
            <person name="Cai W."/>
            <person name="Liu W."/>
            <person name="Dai W."/>
            <person name="Zou X."/>
            <person name="Zhu Y."/>
            <person name="Zhang Y."/>
            <person name="Wu Y.-Q."/>
            <person name="Xin Y."/>
            <person name="Nazarath L."/>
            <person name="Kovar C."/>
            <person name="Han Y."/>
            <person name="Muzny D."/>
            <person name="Gibbs R."/>
        </authorList>
    </citation>
    <scope>NUCLEOTIDE SEQUENCE [LARGE SCALE GENOMIC DNA]</scope>
    <source>
        <strain evidence="14">Jacobina</strain>
    </source>
</reference>
<evidence type="ECO:0000256" key="8">
    <source>
        <dbReference type="ARBA" id="ARBA00023034"/>
    </source>
</evidence>
<dbReference type="VEuPathDB" id="VectorBase:LLOJ004571"/>
<keyword evidence="9" id="KW-0472">Membrane</keyword>
<dbReference type="PANTHER" id="PTHR11214">
    <property type="entry name" value="BETA-1,3-N-ACETYLGLUCOSAMINYLTRANSFERASE"/>
    <property type="match status" value="1"/>
</dbReference>
<keyword evidence="5" id="KW-0812">Transmembrane</keyword>
<dbReference type="PANTHER" id="PTHR11214:SF379">
    <property type="entry name" value="HEXOSYLTRANSFERASE-RELATED"/>
    <property type="match status" value="1"/>
</dbReference>
<keyword evidence="3 11" id="KW-0328">Glycosyltransferase</keyword>
<evidence type="ECO:0000256" key="5">
    <source>
        <dbReference type="ARBA" id="ARBA00022692"/>
    </source>
</evidence>
<dbReference type="EMBL" id="AJWK01014244">
    <property type="status" value="NOT_ANNOTATED_CDS"/>
    <property type="molecule type" value="Genomic_DNA"/>
</dbReference>
<dbReference type="GO" id="GO:0006493">
    <property type="term" value="P:protein O-linked glycosylation"/>
    <property type="evidence" value="ECO:0007669"/>
    <property type="project" value="TreeGrafter"/>
</dbReference>
<evidence type="ECO:0000256" key="7">
    <source>
        <dbReference type="ARBA" id="ARBA00022989"/>
    </source>
</evidence>
<evidence type="ECO:0000256" key="3">
    <source>
        <dbReference type="ARBA" id="ARBA00022676"/>
    </source>
</evidence>
<evidence type="ECO:0000256" key="11">
    <source>
        <dbReference type="RuleBase" id="RU363063"/>
    </source>
</evidence>
<keyword evidence="10" id="KW-0325">Glycoprotein</keyword>
<comment type="similarity">
    <text evidence="2 11">Belongs to the glycosyltransferase 31 family.</text>
</comment>
<proteinExistence type="inferred from homology"/>
<reference evidence="13" key="3">
    <citation type="submission" date="2020-05" db="UniProtKB">
        <authorList>
            <consortium name="EnsemblMetazoa"/>
        </authorList>
    </citation>
    <scope>IDENTIFICATION</scope>
    <source>
        <strain evidence="13">Jacobina</strain>
    </source>
</reference>
<evidence type="ECO:0000256" key="2">
    <source>
        <dbReference type="ARBA" id="ARBA00008661"/>
    </source>
</evidence>
<dbReference type="EMBL" id="AJWK01014243">
    <property type="status" value="NOT_ANNOTATED_CDS"/>
    <property type="molecule type" value="Genomic_DNA"/>
</dbReference>
<dbReference type="Proteomes" id="UP000092461">
    <property type="component" value="Unassembled WGS sequence"/>
</dbReference>
<keyword evidence="14" id="KW-1185">Reference proteome</keyword>
<dbReference type="EMBL" id="GITU01000972">
    <property type="protein sequence ID" value="MBC1169675.1"/>
    <property type="molecule type" value="Transcribed_RNA"/>
</dbReference>